<feature type="modified residue" description="N6-(pyridoxal phosphate)lysine" evidence="12">
    <location>
        <position position="197"/>
    </location>
</feature>
<dbReference type="SUPFAM" id="SSF53383">
    <property type="entry name" value="PLP-dependent transferases"/>
    <property type="match status" value="1"/>
</dbReference>
<feature type="binding site" evidence="12">
    <location>
        <position position="44"/>
    </location>
    <ligand>
        <name>L-glutamate</name>
        <dbReference type="ChEBI" id="CHEBI:29985"/>
    </ligand>
</feature>
<evidence type="ECO:0000256" key="9">
    <source>
        <dbReference type="ARBA" id="ARBA00023299"/>
    </source>
</evidence>
<dbReference type="GO" id="GO:0006564">
    <property type="term" value="P:L-serine biosynthetic process"/>
    <property type="evidence" value="ECO:0007669"/>
    <property type="project" value="UniProtKB-UniRule"/>
</dbReference>
<dbReference type="NCBIfam" id="TIGR01364">
    <property type="entry name" value="serC_1"/>
    <property type="match status" value="1"/>
</dbReference>
<dbReference type="PANTHER" id="PTHR43247">
    <property type="entry name" value="PHOSPHOSERINE AMINOTRANSFERASE"/>
    <property type="match status" value="1"/>
</dbReference>
<dbReference type="EMBL" id="FR695868">
    <property type="protein sequence ID" value="CBX28302.1"/>
    <property type="molecule type" value="Genomic_DNA"/>
</dbReference>
<feature type="binding site" evidence="12">
    <location>
        <position position="196"/>
    </location>
    <ligand>
        <name>pyridoxal 5'-phosphate</name>
        <dbReference type="ChEBI" id="CHEBI:597326"/>
    </ligand>
</feature>
<dbReference type="UniPathway" id="UPA00135">
    <property type="reaction ID" value="UER00197"/>
</dbReference>
<comment type="function">
    <text evidence="12">Catalyzes the reversible conversion of 3-phosphohydroxypyruvate to phosphoserine and of 3-hydroxy-2-oxo-4-phosphonooxybutanoate to phosphohydroxythreonine.</text>
</comment>
<feature type="binding site" evidence="12">
    <location>
        <position position="173"/>
    </location>
    <ligand>
        <name>pyridoxal 5'-phosphate</name>
        <dbReference type="ChEBI" id="CHEBI:597326"/>
    </ligand>
</feature>
<dbReference type="GO" id="GO:0004648">
    <property type="term" value="F:O-phospho-L-serine:2-oxoglutarate aminotransferase activity"/>
    <property type="evidence" value="ECO:0007669"/>
    <property type="project" value="UniProtKB-UniRule"/>
</dbReference>
<evidence type="ECO:0000256" key="4">
    <source>
        <dbReference type="ARBA" id="ARBA00022576"/>
    </source>
</evidence>
<keyword evidence="7 12" id="KW-0663">Pyridoxal phosphate</keyword>
<comment type="caution">
    <text evidence="12">Lacks conserved residue(s) required for the propagation of feature annotation.</text>
</comment>
<comment type="catalytic activity">
    <reaction evidence="11 12">
        <text>O-phospho-L-serine + 2-oxoglutarate = 3-phosphooxypyruvate + L-glutamate</text>
        <dbReference type="Rhea" id="RHEA:14329"/>
        <dbReference type="ChEBI" id="CHEBI:16810"/>
        <dbReference type="ChEBI" id="CHEBI:18110"/>
        <dbReference type="ChEBI" id="CHEBI:29985"/>
        <dbReference type="ChEBI" id="CHEBI:57524"/>
        <dbReference type="EC" id="2.6.1.52"/>
    </reaction>
</comment>
<dbReference type="InterPro" id="IPR015421">
    <property type="entry name" value="PyrdxlP-dep_Trfase_major"/>
</dbReference>
<keyword evidence="12" id="KW-0963">Cytoplasm</keyword>
<evidence type="ECO:0000256" key="10">
    <source>
        <dbReference type="ARBA" id="ARBA00047630"/>
    </source>
</evidence>
<dbReference type="FunFam" id="3.90.1150.10:FF:000006">
    <property type="entry name" value="Phosphoserine aminotransferase"/>
    <property type="match status" value="1"/>
</dbReference>
<comment type="catalytic activity">
    <reaction evidence="10 12">
        <text>4-(phosphooxy)-L-threonine + 2-oxoglutarate = (R)-3-hydroxy-2-oxo-4-phosphooxybutanoate + L-glutamate</text>
        <dbReference type="Rhea" id="RHEA:16573"/>
        <dbReference type="ChEBI" id="CHEBI:16810"/>
        <dbReference type="ChEBI" id="CHEBI:29985"/>
        <dbReference type="ChEBI" id="CHEBI:58452"/>
        <dbReference type="ChEBI" id="CHEBI:58538"/>
        <dbReference type="EC" id="2.6.1.52"/>
    </reaction>
</comment>
<name>E1YCK8_9BACT</name>
<dbReference type="UniPathway" id="UPA00244">
    <property type="reaction ID" value="UER00311"/>
</dbReference>
<reference evidence="14" key="1">
    <citation type="journal article" date="2011" name="Environ. Microbiol.">
        <title>Genomic insights into the metabolic potential of the polycyclic aromatic hydrocarbon degrading sulfate-reducing Deltaproteobacterium N47.</title>
        <authorList>
            <person name="Bergmann F."/>
            <person name="Selesi D."/>
            <person name="Weinmaier T."/>
            <person name="Tischler P."/>
            <person name="Rattei T."/>
            <person name="Meckenstock R.U."/>
        </authorList>
    </citation>
    <scope>NUCLEOTIDE SEQUENCE</scope>
</reference>
<dbReference type="InterPro" id="IPR015422">
    <property type="entry name" value="PyrdxlP-dep_Trfase_small"/>
</dbReference>
<proteinExistence type="inferred from homology"/>
<comment type="subunit">
    <text evidence="12">Homodimer.</text>
</comment>
<dbReference type="PIRSF" id="PIRSF000525">
    <property type="entry name" value="SerC"/>
    <property type="match status" value="1"/>
</dbReference>
<evidence type="ECO:0000256" key="5">
    <source>
        <dbReference type="ARBA" id="ARBA00022605"/>
    </source>
</evidence>
<dbReference type="InterPro" id="IPR000192">
    <property type="entry name" value="Aminotrans_V_dom"/>
</dbReference>
<organism evidence="14">
    <name type="scientific">uncultured Desulfobacterium sp</name>
    <dbReference type="NCBI Taxonomy" id="201089"/>
    <lineage>
        <taxon>Bacteria</taxon>
        <taxon>Pseudomonadati</taxon>
        <taxon>Thermodesulfobacteriota</taxon>
        <taxon>Desulfobacteria</taxon>
        <taxon>Desulfobacterales</taxon>
        <taxon>Desulfobacteriaceae</taxon>
        <taxon>Desulfobacterium</taxon>
        <taxon>environmental samples</taxon>
    </lineage>
</organism>
<feature type="binding site" evidence="12">
    <location>
        <position position="104"/>
    </location>
    <ligand>
        <name>pyridoxal 5'-phosphate</name>
        <dbReference type="ChEBI" id="CHEBI:597326"/>
    </ligand>
</feature>
<evidence type="ECO:0000256" key="11">
    <source>
        <dbReference type="ARBA" id="ARBA00049007"/>
    </source>
</evidence>
<feature type="binding site" evidence="12">
    <location>
        <begin position="78"/>
        <end position="79"/>
    </location>
    <ligand>
        <name>pyridoxal 5'-phosphate</name>
        <dbReference type="ChEBI" id="CHEBI:597326"/>
    </ligand>
</feature>
<keyword evidence="5 12" id="KW-0028">Amino-acid biosynthesis</keyword>
<evidence type="ECO:0000256" key="2">
    <source>
        <dbReference type="ARBA" id="ARBA00005099"/>
    </source>
</evidence>
<evidence type="ECO:0000256" key="8">
    <source>
        <dbReference type="ARBA" id="ARBA00023096"/>
    </source>
</evidence>
<dbReference type="InterPro" id="IPR022278">
    <property type="entry name" value="Pser_aminoTfrase"/>
</dbReference>
<dbReference type="GO" id="GO:0005737">
    <property type="term" value="C:cytoplasm"/>
    <property type="evidence" value="ECO:0007669"/>
    <property type="project" value="UniProtKB-SubCell"/>
</dbReference>
<dbReference type="InterPro" id="IPR015424">
    <property type="entry name" value="PyrdxlP-dep_Trfase"/>
</dbReference>
<comment type="cofactor">
    <cofactor evidence="12">
        <name>pyridoxal 5'-phosphate</name>
        <dbReference type="ChEBI" id="CHEBI:597326"/>
    </cofactor>
    <text evidence="12">Binds 1 pyridoxal phosphate per subunit.</text>
</comment>
<protein>
    <recommendedName>
        <fullName evidence="12">Phosphoserine aminotransferase</fullName>
        <ecNumber evidence="12">2.6.1.52</ecNumber>
    </recommendedName>
    <alternativeName>
        <fullName evidence="12">Phosphohydroxythreonine aminotransferase</fullName>
        <shortName evidence="12">PSAT</shortName>
    </alternativeName>
</protein>
<sequence>MKYNRIYNFNAGPAALPLSVLEEVKESFLNFAGSGMSITEISHRSKTFDEVINDAVLRTKRLLKLDDRYHVLFLQGGASLQFAMVPMNCLPDGKSADYVETGTWSTKAIKEAQILGKNINIVASSKDKNFSYIPYDVKFNNESTYVHITSNNTIKGTQWARFPDTKGIPIVADMSSDIMSRVFDPKPFGIIYAGAQKNIGPAGVCMVIIREDMLKLIPDNLPTMLKYTTFSNSNSLYNTPPSFSIYIIQLVLKWLEETIGGIDKIEAINKEKAGLLYQTIDSGDFYKATAKQDSRSLMNVTFRLPSEELEAKFIQEATKNGLGGLKGHRSVGGCRASIYNATNMEGIRALTDFMKNFEQKNG</sequence>
<keyword evidence="8 12" id="KW-0664">Pyridoxine biosynthesis</keyword>
<feature type="binding site" evidence="12">
    <location>
        <position position="153"/>
    </location>
    <ligand>
        <name>pyridoxal 5'-phosphate</name>
        <dbReference type="ChEBI" id="CHEBI:597326"/>
    </ligand>
</feature>
<comment type="pathway">
    <text evidence="1 12">Cofactor biosynthesis; pyridoxine 5'-phosphate biosynthesis; pyridoxine 5'-phosphate from D-erythrose 4-phosphate: step 3/5.</text>
</comment>
<dbReference type="GO" id="GO:0030170">
    <property type="term" value="F:pyridoxal phosphate binding"/>
    <property type="evidence" value="ECO:0007669"/>
    <property type="project" value="UniProtKB-UniRule"/>
</dbReference>
<evidence type="ECO:0000259" key="13">
    <source>
        <dbReference type="Pfam" id="PF00266"/>
    </source>
</evidence>
<keyword evidence="4 12" id="KW-0032">Aminotransferase</keyword>
<feature type="binding site" evidence="12">
    <location>
        <begin position="238"/>
        <end position="239"/>
    </location>
    <ligand>
        <name>pyridoxal 5'-phosphate</name>
        <dbReference type="ChEBI" id="CHEBI:597326"/>
    </ligand>
</feature>
<keyword evidence="9 12" id="KW-0718">Serine biosynthesis</keyword>
<dbReference type="NCBIfam" id="NF003764">
    <property type="entry name" value="PRK05355.1"/>
    <property type="match status" value="1"/>
</dbReference>
<accession>E1YCK8</accession>
<evidence type="ECO:0000256" key="6">
    <source>
        <dbReference type="ARBA" id="ARBA00022679"/>
    </source>
</evidence>
<dbReference type="GO" id="GO:0008615">
    <property type="term" value="P:pyridoxine biosynthetic process"/>
    <property type="evidence" value="ECO:0007669"/>
    <property type="project" value="UniProtKB-UniRule"/>
</dbReference>
<comment type="subcellular location">
    <subcellularLocation>
        <location evidence="12">Cytoplasm</location>
    </subcellularLocation>
</comment>
<evidence type="ECO:0000256" key="7">
    <source>
        <dbReference type="ARBA" id="ARBA00022898"/>
    </source>
</evidence>
<evidence type="ECO:0000313" key="14">
    <source>
        <dbReference type="EMBL" id="CBX28302.1"/>
    </source>
</evidence>
<evidence type="ECO:0000256" key="3">
    <source>
        <dbReference type="ARBA" id="ARBA00006904"/>
    </source>
</evidence>
<dbReference type="AlphaFoldDB" id="E1YCK8"/>
<dbReference type="EC" id="2.6.1.52" evidence="12"/>
<keyword evidence="6 12" id="KW-0808">Transferase</keyword>
<dbReference type="Gene3D" id="3.40.640.10">
    <property type="entry name" value="Type I PLP-dependent aspartate aminotransferase-like (Major domain)"/>
    <property type="match status" value="1"/>
</dbReference>
<dbReference type="Gene3D" id="3.90.1150.10">
    <property type="entry name" value="Aspartate Aminotransferase, domain 1"/>
    <property type="match status" value="1"/>
</dbReference>
<dbReference type="FunFam" id="3.40.640.10:FF:000010">
    <property type="entry name" value="Phosphoserine aminotransferase"/>
    <property type="match status" value="1"/>
</dbReference>
<dbReference type="Pfam" id="PF00266">
    <property type="entry name" value="Aminotran_5"/>
    <property type="match status" value="1"/>
</dbReference>
<dbReference type="HAMAP" id="MF_00160">
    <property type="entry name" value="SerC_aminotrans_5"/>
    <property type="match status" value="1"/>
</dbReference>
<feature type="domain" description="Aminotransferase class V" evidence="13">
    <location>
        <begin position="6"/>
        <end position="350"/>
    </location>
</feature>
<dbReference type="PANTHER" id="PTHR43247:SF1">
    <property type="entry name" value="PHOSPHOSERINE AMINOTRANSFERASE"/>
    <property type="match status" value="1"/>
</dbReference>
<evidence type="ECO:0000256" key="12">
    <source>
        <dbReference type="HAMAP-Rule" id="MF_00160"/>
    </source>
</evidence>
<evidence type="ECO:0000256" key="1">
    <source>
        <dbReference type="ARBA" id="ARBA00004915"/>
    </source>
</evidence>
<comment type="pathway">
    <text evidence="2 12">Amino-acid biosynthesis; L-serine biosynthesis; L-serine from 3-phospho-D-glycerate: step 2/3.</text>
</comment>
<gene>
    <name evidence="12" type="primary">serC</name>
    <name evidence="14" type="ORF">N47_G36260</name>
</gene>
<comment type="similarity">
    <text evidence="3 12">Belongs to the class-V pyridoxal-phosphate-dependent aminotransferase family. SerC subfamily.</text>
</comment>